<evidence type="ECO:0000256" key="8">
    <source>
        <dbReference type="SAM" id="MobiDB-lite"/>
    </source>
</evidence>
<keyword evidence="2" id="KW-0677">Repeat</keyword>
<dbReference type="EMBL" id="CAJGYO010000010">
    <property type="protein sequence ID" value="CAD6258449.1"/>
    <property type="molecule type" value="Genomic_DNA"/>
</dbReference>
<evidence type="ECO:0000313" key="10">
    <source>
        <dbReference type="EMBL" id="CAD6258449.1"/>
    </source>
</evidence>
<evidence type="ECO:0000313" key="11">
    <source>
        <dbReference type="Proteomes" id="UP000604825"/>
    </source>
</evidence>
<dbReference type="PROSITE" id="PS00028">
    <property type="entry name" value="ZINC_FINGER_C2H2_1"/>
    <property type="match status" value="2"/>
</dbReference>
<feature type="domain" description="C2H2-type" evidence="9">
    <location>
        <begin position="298"/>
        <end position="325"/>
    </location>
</feature>
<dbReference type="PROSITE" id="PS51300">
    <property type="entry name" value="NIRD"/>
    <property type="match status" value="1"/>
</dbReference>
<evidence type="ECO:0000256" key="7">
    <source>
        <dbReference type="PROSITE-ProRule" id="PRU00042"/>
    </source>
</evidence>
<feature type="compositionally biased region" description="Polar residues" evidence="8">
    <location>
        <begin position="415"/>
        <end position="427"/>
    </location>
</feature>
<dbReference type="GO" id="GO:0005634">
    <property type="term" value="C:nucleus"/>
    <property type="evidence" value="ECO:0007669"/>
    <property type="project" value="TreeGrafter"/>
</dbReference>
<evidence type="ECO:0000256" key="6">
    <source>
        <dbReference type="ARBA" id="ARBA00023163"/>
    </source>
</evidence>
<dbReference type="InterPro" id="IPR036236">
    <property type="entry name" value="Znf_C2H2_sf"/>
</dbReference>
<keyword evidence="1" id="KW-0479">Metal-binding</keyword>
<dbReference type="SMART" id="SM00355">
    <property type="entry name" value="ZnF_C2H2"/>
    <property type="match status" value="2"/>
</dbReference>
<name>A0A811QCK8_9POAL</name>
<keyword evidence="5" id="KW-0805">Transcription regulation</keyword>
<keyword evidence="4" id="KW-0862">Zinc</keyword>
<feature type="compositionally biased region" description="Low complexity" evidence="8">
    <location>
        <begin position="193"/>
        <end position="213"/>
    </location>
</feature>
<dbReference type="GO" id="GO:0000976">
    <property type="term" value="F:transcription cis-regulatory region binding"/>
    <property type="evidence" value="ECO:0007669"/>
    <property type="project" value="TreeGrafter"/>
</dbReference>
<evidence type="ECO:0000256" key="1">
    <source>
        <dbReference type="ARBA" id="ARBA00022723"/>
    </source>
</evidence>
<feature type="compositionally biased region" description="Basic residues" evidence="8">
    <location>
        <begin position="59"/>
        <end position="69"/>
    </location>
</feature>
<feature type="region of interest" description="Disordered" evidence="8">
    <location>
        <begin position="1"/>
        <end position="69"/>
    </location>
</feature>
<evidence type="ECO:0000256" key="2">
    <source>
        <dbReference type="ARBA" id="ARBA00022737"/>
    </source>
</evidence>
<organism evidence="10 11">
    <name type="scientific">Miscanthus lutarioriparius</name>
    <dbReference type="NCBI Taxonomy" id="422564"/>
    <lineage>
        <taxon>Eukaryota</taxon>
        <taxon>Viridiplantae</taxon>
        <taxon>Streptophyta</taxon>
        <taxon>Embryophyta</taxon>
        <taxon>Tracheophyta</taxon>
        <taxon>Spermatophyta</taxon>
        <taxon>Magnoliopsida</taxon>
        <taxon>Liliopsida</taxon>
        <taxon>Poales</taxon>
        <taxon>Poaceae</taxon>
        <taxon>PACMAD clade</taxon>
        <taxon>Panicoideae</taxon>
        <taxon>Andropogonodae</taxon>
        <taxon>Andropogoneae</taxon>
        <taxon>Saccharinae</taxon>
        <taxon>Miscanthus</taxon>
    </lineage>
</organism>
<evidence type="ECO:0000256" key="3">
    <source>
        <dbReference type="ARBA" id="ARBA00022771"/>
    </source>
</evidence>
<feature type="region of interest" description="Disordered" evidence="8">
    <location>
        <begin position="147"/>
        <end position="229"/>
    </location>
</feature>
<accession>A0A811QCK8</accession>
<feature type="region of interest" description="Disordered" evidence="8">
    <location>
        <begin position="84"/>
        <end position="133"/>
    </location>
</feature>
<dbReference type="GO" id="GO:0008270">
    <property type="term" value="F:zinc ion binding"/>
    <property type="evidence" value="ECO:0007669"/>
    <property type="project" value="UniProtKB-KW"/>
</dbReference>
<keyword evidence="11" id="KW-1185">Reference proteome</keyword>
<keyword evidence="3 7" id="KW-0863">Zinc-finger</keyword>
<dbReference type="PROSITE" id="PS50157">
    <property type="entry name" value="ZINC_FINGER_C2H2_2"/>
    <property type="match status" value="2"/>
</dbReference>
<gene>
    <name evidence="10" type="ORF">NCGR_LOCUS41921</name>
</gene>
<feature type="compositionally biased region" description="Basic and acidic residues" evidence="8">
    <location>
        <begin position="49"/>
        <end position="58"/>
    </location>
</feature>
<evidence type="ECO:0000256" key="5">
    <source>
        <dbReference type="ARBA" id="ARBA00023015"/>
    </source>
</evidence>
<dbReference type="SUPFAM" id="SSF57667">
    <property type="entry name" value="beta-beta-alpha zinc fingers"/>
    <property type="match status" value="1"/>
</dbReference>
<keyword evidence="6" id="KW-0804">Transcription</keyword>
<dbReference type="OrthoDB" id="695877at2759"/>
<evidence type="ECO:0000259" key="9">
    <source>
        <dbReference type="PROSITE" id="PS50157"/>
    </source>
</evidence>
<dbReference type="Proteomes" id="UP000604825">
    <property type="component" value="Unassembled WGS sequence"/>
</dbReference>
<proteinExistence type="predicted"/>
<dbReference type="InterPro" id="IPR044653">
    <property type="entry name" value="AZF1/2/3-like"/>
</dbReference>
<feature type="domain" description="C2H2-type" evidence="9">
    <location>
        <begin position="230"/>
        <end position="257"/>
    </location>
</feature>
<protein>
    <recommendedName>
        <fullName evidence="9">C2H2-type domain-containing protein</fullName>
    </recommendedName>
</protein>
<comment type="caution">
    <text evidence="10">The sequence shown here is derived from an EMBL/GenBank/DDBJ whole genome shotgun (WGS) entry which is preliminary data.</text>
</comment>
<evidence type="ECO:0000256" key="4">
    <source>
        <dbReference type="ARBA" id="ARBA00022833"/>
    </source>
</evidence>
<dbReference type="AlphaFoldDB" id="A0A811QCK8"/>
<dbReference type="Gene3D" id="3.30.160.60">
    <property type="entry name" value="Classic Zinc Finger"/>
    <property type="match status" value="1"/>
</dbReference>
<dbReference type="PANTHER" id="PTHR45988:SF30">
    <property type="entry name" value="C2H2-TYPE DOMAIN-CONTAINING PROTEIN"/>
    <property type="match status" value="1"/>
</dbReference>
<feature type="compositionally biased region" description="Basic and acidic residues" evidence="8">
    <location>
        <begin position="26"/>
        <end position="42"/>
    </location>
</feature>
<reference evidence="10" key="1">
    <citation type="submission" date="2020-10" db="EMBL/GenBank/DDBJ databases">
        <authorList>
            <person name="Han B."/>
            <person name="Lu T."/>
            <person name="Zhao Q."/>
            <person name="Huang X."/>
            <person name="Zhao Y."/>
        </authorList>
    </citation>
    <scope>NUCLEOTIDE SEQUENCE</scope>
</reference>
<dbReference type="PANTHER" id="PTHR45988">
    <property type="entry name" value="C2H2 TYPE ZINC FINGER TRANSCRIPTION FACTOR FAMILY-RELATED"/>
    <property type="match status" value="1"/>
</dbReference>
<feature type="compositionally biased region" description="Low complexity" evidence="8">
    <location>
        <begin position="120"/>
        <end position="133"/>
    </location>
</feature>
<feature type="region of interest" description="Disordered" evidence="8">
    <location>
        <begin position="400"/>
        <end position="427"/>
    </location>
</feature>
<sequence>MGGVAISSPLRRCARDPDDDDALEDGELRVLVHESSDDDGRRYLFQPHVEYDPEDFRRPQHSSPRHRRPLNALDALDILLLGPGAGGALPSPTPSGECDSEGTLSDDHHVGGIGGGNPTGSGSSAGTSSSAAAAASDAVDRGWAATGKRGWKAGGNKNKKPAAVVVSDSDSDLNTISADGEGQTGTTTSSIIPQAAPAAHHQQPPLPERAAQPPRAPQPPRPRRERATEYTCKECGKSYPTNQALGGHAAGHKNKQREAEAMAAAMAAAAAGGGGCSGASLAAAFPLIRRGGKADQPHECRMCGKVFATGVALGGHMRVHYTGPPIVPARKNKKRCLAPPPPPTPAEGDIAVASPPASAEVGLSLALSIKAEEQPSTPPAATAGGAVRVVRLFGIDISPQAQAPLQQQQQGSGGTTEDSSPTGQQQH</sequence>
<feature type="compositionally biased region" description="Low complexity" evidence="8">
    <location>
        <begin position="400"/>
        <end position="410"/>
    </location>
</feature>
<dbReference type="GO" id="GO:0003700">
    <property type="term" value="F:DNA-binding transcription factor activity"/>
    <property type="evidence" value="ECO:0007669"/>
    <property type="project" value="InterPro"/>
</dbReference>
<dbReference type="InterPro" id="IPR013087">
    <property type="entry name" value="Znf_C2H2_type"/>
</dbReference>
<dbReference type="Pfam" id="PF13912">
    <property type="entry name" value="zf-C2H2_6"/>
    <property type="match status" value="2"/>
</dbReference>